<dbReference type="Proteomes" id="UP000271031">
    <property type="component" value="Unassembled WGS sequence"/>
</dbReference>
<keyword evidence="1" id="KW-1133">Transmembrane helix</keyword>
<feature type="transmembrane region" description="Helical" evidence="1">
    <location>
        <begin position="12"/>
        <end position="31"/>
    </location>
</feature>
<organism evidence="2 3">
    <name type="scientific">Brevibacillus fluminis</name>
    <dbReference type="NCBI Taxonomy" id="511487"/>
    <lineage>
        <taxon>Bacteria</taxon>
        <taxon>Bacillati</taxon>
        <taxon>Bacillota</taxon>
        <taxon>Bacilli</taxon>
        <taxon>Bacillales</taxon>
        <taxon>Paenibacillaceae</taxon>
        <taxon>Brevibacillus</taxon>
    </lineage>
</organism>
<keyword evidence="1" id="KW-0472">Membrane</keyword>
<dbReference type="EMBL" id="RHHQ01000008">
    <property type="protein sequence ID" value="RNB89811.1"/>
    <property type="molecule type" value="Genomic_DNA"/>
</dbReference>
<proteinExistence type="predicted"/>
<protein>
    <submittedName>
        <fullName evidence="2">Uncharacterized protein</fullName>
    </submittedName>
</protein>
<evidence type="ECO:0000256" key="1">
    <source>
        <dbReference type="SAM" id="Phobius"/>
    </source>
</evidence>
<feature type="transmembrane region" description="Helical" evidence="1">
    <location>
        <begin position="43"/>
        <end position="62"/>
    </location>
</feature>
<dbReference type="AlphaFoldDB" id="A0A3M8DQT7"/>
<name>A0A3M8DQT7_9BACL</name>
<sequence>MNWYELQKRNAKVTGWVAVFILLLGFGTAGYELWKNQADLTRSILLATEFLVLSLILFATAWRFNQKAKWKENARTRQERVSFFCDDQELMLKKAAGIDLCYQYYTVDGIPLLTFAEERKPLNKTFDLLLNLGPFLNRSFSVKDSDGNVRLILRQRYGLNSPVDVFMPDGERLARYHMSLKKFQLVVENEGGATIAVAQSEFMSPTFTTCTSDGAPLFAVFKRGMPARNQEYFSSSDDLIHFTWQNQPDKRLYLQIIMVPALLKMMYWDHA</sequence>
<dbReference type="OrthoDB" id="2837526at2"/>
<dbReference type="RefSeq" id="WP_122918065.1">
    <property type="nucleotide sequence ID" value="NZ_RHHQ01000008.1"/>
</dbReference>
<evidence type="ECO:0000313" key="3">
    <source>
        <dbReference type="Proteomes" id="UP000271031"/>
    </source>
</evidence>
<gene>
    <name evidence="2" type="ORF">EDM56_11645</name>
</gene>
<accession>A0A3M8DQT7</accession>
<reference evidence="2 3" key="1">
    <citation type="submission" date="2018-10" db="EMBL/GenBank/DDBJ databases">
        <title>Phylogenomics of Brevibacillus.</title>
        <authorList>
            <person name="Dunlap C."/>
        </authorList>
    </citation>
    <scope>NUCLEOTIDE SEQUENCE [LARGE SCALE GENOMIC DNA]</scope>
    <source>
        <strain evidence="2 3">JCM 15716</strain>
    </source>
</reference>
<evidence type="ECO:0000313" key="2">
    <source>
        <dbReference type="EMBL" id="RNB89811.1"/>
    </source>
</evidence>
<keyword evidence="1" id="KW-0812">Transmembrane</keyword>
<keyword evidence="3" id="KW-1185">Reference proteome</keyword>
<comment type="caution">
    <text evidence="2">The sequence shown here is derived from an EMBL/GenBank/DDBJ whole genome shotgun (WGS) entry which is preliminary data.</text>
</comment>